<keyword evidence="3" id="KW-1185">Reference proteome</keyword>
<organism evidence="2 3">
    <name type="scientific">Xanthomonas dyei</name>
    <dbReference type="NCBI Taxonomy" id="743699"/>
    <lineage>
        <taxon>Bacteria</taxon>
        <taxon>Pseudomonadati</taxon>
        <taxon>Pseudomonadota</taxon>
        <taxon>Gammaproteobacteria</taxon>
        <taxon>Lysobacterales</taxon>
        <taxon>Lysobacteraceae</taxon>
        <taxon>Xanthomonas</taxon>
    </lineage>
</organism>
<feature type="compositionally biased region" description="Basic and acidic residues" evidence="1">
    <location>
        <begin position="131"/>
        <end position="142"/>
    </location>
</feature>
<name>A0ABZ0D397_9XANT</name>
<dbReference type="GeneID" id="95584843"/>
<sequence length="158" mass="17632">MAKTTLTQVTLLIDRDAGTKIPVVVFDYEQPLLEEIYGEELVYEVEAKEVEVEDFDVQAAFDGLVSKYGSNTESDRARKLLYPKLRDLEKKLGVSTKAAKTSQAQTSTGGTIKELIERIGGMSDEELDKLEADEKAREKPRDGVFSAIDSERAKRKAQ</sequence>
<protein>
    <recommendedName>
        <fullName evidence="4">Phage protein</fullName>
    </recommendedName>
</protein>
<evidence type="ECO:0008006" key="4">
    <source>
        <dbReference type="Google" id="ProtNLM"/>
    </source>
</evidence>
<evidence type="ECO:0000313" key="2">
    <source>
        <dbReference type="EMBL" id="WOB24751.1"/>
    </source>
</evidence>
<accession>A0ABZ0D397</accession>
<dbReference type="EMBL" id="CP103840">
    <property type="protein sequence ID" value="WOB24751.1"/>
    <property type="molecule type" value="Genomic_DNA"/>
</dbReference>
<dbReference type="Proteomes" id="UP001304534">
    <property type="component" value="Chromosome"/>
</dbReference>
<feature type="region of interest" description="Disordered" evidence="1">
    <location>
        <begin position="131"/>
        <end position="158"/>
    </location>
</feature>
<gene>
    <name evidence="2" type="ORF">NYR99_13175</name>
</gene>
<dbReference type="RefSeq" id="WP_316686247.1">
    <property type="nucleotide sequence ID" value="NZ_CP103837.1"/>
</dbReference>
<proteinExistence type="predicted"/>
<evidence type="ECO:0000256" key="1">
    <source>
        <dbReference type="SAM" id="MobiDB-lite"/>
    </source>
</evidence>
<evidence type="ECO:0000313" key="3">
    <source>
        <dbReference type="Proteomes" id="UP001304534"/>
    </source>
</evidence>
<reference evidence="2 3" key="1">
    <citation type="submission" date="2022-08" db="EMBL/GenBank/DDBJ databases">
        <title>Whole genome sequencing-based tracing of a 2022 introduction and outbreak of Xanthomonas hortorum pv. pelargonii.</title>
        <authorList>
            <person name="Iruegas-Bocardo F."/>
            <person name="Weisberg A.K."/>
            <person name="Riutta E.R."/>
            <person name="Kilday K."/>
            <person name="Bonkowski J.C."/>
            <person name="Creswell T."/>
            <person name="Daughtrey M.L."/>
            <person name="Rane K."/>
            <person name="Grunwald N.J."/>
            <person name="Chang J.H."/>
            <person name="Putnam M.L."/>
        </authorList>
    </citation>
    <scope>NUCLEOTIDE SEQUENCE [LARGE SCALE GENOMIC DNA]</scope>
    <source>
        <strain evidence="2 3">22-325</strain>
    </source>
</reference>